<gene>
    <name evidence="1" type="ORF">IV500_20455</name>
</gene>
<evidence type="ECO:0000313" key="1">
    <source>
        <dbReference type="EMBL" id="MBG0741732.1"/>
    </source>
</evidence>
<organism evidence="1 2">
    <name type="scientific">Arthrobacter terrae</name>
    <dbReference type="NCBI Taxonomy" id="2935737"/>
    <lineage>
        <taxon>Bacteria</taxon>
        <taxon>Bacillati</taxon>
        <taxon>Actinomycetota</taxon>
        <taxon>Actinomycetes</taxon>
        <taxon>Micrococcales</taxon>
        <taxon>Micrococcaceae</taxon>
        <taxon>Arthrobacter</taxon>
    </lineage>
</organism>
<dbReference type="EMBL" id="JADNYM010000038">
    <property type="protein sequence ID" value="MBG0741732.1"/>
    <property type="molecule type" value="Genomic_DNA"/>
</dbReference>
<evidence type="ECO:0000313" key="2">
    <source>
        <dbReference type="Proteomes" id="UP000655366"/>
    </source>
</evidence>
<dbReference type="AlphaFoldDB" id="A0A931GCH7"/>
<proteinExistence type="predicted"/>
<reference evidence="1 2" key="1">
    <citation type="submission" date="2020-11" db="EMBL/GenBank/DDBJ databases">
        <title>Arthrobacter antarcticus sp. nov., isolated from Antarctic Soil.</title>
        <authorList>
            <person name="Li J."/>
        </authorList>
    </citation>
    <scope>NUCLEOTIDE SEQUENCE [LARGE SCALE GENOMIC DNA]</scope>
    <source>
        <strain evidence="1 2">Z1-20</strain>
    </source>
</reference>
<name>A0A931GCH7_9MICC</name>
<accession>A0A931GCH7</accession>
<dbReference type="Proteomes" id="UP000655366">
    <property type="component" value="Unassembled WGS sequence"/>
</dbReference>
<keyword evidence="2" id="KW-1185">Reference proteome</keyword>
<comment type="caution">
    <text evidence="1">The sequence shown here is derived from an EMBL/GenBank/DDBJ whole genome shotgun (WGS) entry which is preliminary data.</text>
</comment>
<protein>
    <submittedName>
        <fullName evidence="1">Uncharacterized protein</fullName>
    </submittedName>
</protein>
<sequence>MNDTRQLSSLLDVTDDLTFSGQANGGGVVHSGARLHLSGQMNGRLTVENGAHAHLSGQLNGTAEVLGTLDVTGQINGLPQVADSGQLMFATGSSIVRSGRTLVVNDLGEFQPPQNDGTSYMISDDTPRWLYQHDGTLQSAQQ</sequence>
<dbReference type="RefSeq" id="WP_196398660.1">
    <property type="nucleotide sequence ID" value="NZ_JADNYM010000038.1"/>
</dbReference>